<keyword evidence="2" id="KW-0378">Hydrolase</keyword>
<protein>
    <submittedName>
        <fullName evidence="2">Alpha/beta hydrolase domain-containing protein 13</fullName>
    </submittedName>
</protein>
<evidence type="ECO:0000313" key="2">
    <source>
        <dbReference type="EMBL" id="KUI70292.1"/>
    </source>
</evidence>
<gene>
    <name evidence="2" type="ORF">VM1G_05815</name>
</gene>
<dbReference type="GO" id="GO:0016020">
    <property type="term" value="C:membrane"/>
    <property type="evidence" value="ECO:0007669"/>
    <property type="project" value="TreeGrafter"/>
</dbReference>
<dbReference type="PANTHER" id="PTHR12277">
    <property type="entry name" value="ALPHA/BETA HYDROLASE DOMAIN-CONTAINING PROTEIN"/>
    <property type="match status" value="1"/>
</dbReference>
<reference evidence="2" key="1">
    <citation type="submission" date="2014-12" db="EMBL/GenBank/DDBJ databases">
        <title>Genome Sequence of Valsa Canker Pathogens Uncovers a Specific Adaption of Colonization on Woody Bark.</title>
        <authorList>
            <person name="Yin Z."/>
            <person name="Liu H."/>
            <person name="Gao X."/>
            <person name="Li Z."/>
            <person name="Song N."/>
            <person name="Ke X."/>
            <person name="Dai Q."/>
            <person name="Wu Y."/>
            <person name="Sun Y."/>
            <person name="Xu J.-R."/>
            <person name="Kang Z.K."/>
            <person name="Wang L."/>
            <person name="Huang L."/>
        </authorList>
    </citation>
    <scope>NUCLEOTIDE SEQUENCE [LARGE SCALE GENOMIC DNA]</scope>
    <source>
        <strain evidence="2">03-8</strain>
    </source>
</reference>
<dbReference type="SUPFAM" id="SSF53474">
    <property type="entry name" value="alpha/beta-Hydrolases"/>
    <property type="match status" value="1"/>
</dbReference>
<keyword evidence="1" id="KW-1133">Transmembrane helix</keyword>
<dbReference type="InterPro" id="IPR029058">
    <property type="entry name" value="AB_hydrolase_fold"/>
</dbReference>
<organism evidence="2 3">
    <name type="scientific">Cytospora mali</name>
    <name type="common">Apple Valsa canker fungus</name>
    <name type="synonym">Valsa mali</name>
    <dbReference type="NCBI Taxonomy" id="578113"/>
    <lineage>
        <taxon>Eukaryota</taxon>
        <taxon>Fungi</taxon>
        <taxon>Dikarya</taxon>
        <taxon>Ascomycota</taxon>
        <taxon>Pezizomycotina</taxon>
        <taxon>Sordariomycetes</taxon>
        <taxon>Sordariomycetidae</taxon>
        <taxon>Diaporthales</taxon>
        <taxon>Cytosporaceae</taxon>
        <taxon>Cytospora</taxon>
    </lineage>
</organism>
<keyword evidence="3" id="KW-1185">Reference proteome</keyword>
<proteinExistence type="predicted"/>
<feature type="transmembrane region" description="Helical" evidence="1">
    <location>
        <begin position="59"/>
        <end position="76"/>
    </location>
</feature>
<sequence length="405" mass="46694">MLRRQLLAKTTTSRFFNANLTHQYAPDLLQRWRRPKIGTSYGLLNLGVCLRRHIHIPNFLLPPVIFTGLVIALYIWKSFIMVSLQNKIIYAPYLPPTARFEKISDWQRKLFGIEWKELHMRSIDGTDLALAVASVSSEPDHVEVNHDGVSHHVYILYLQGNASSLPPRLPDHSWILRNIRDEFKNRYPECGKVRFTQVGLSYRGYWTSAGRPNEIGINQDTIAATQWIFQLHDNTYHGRDEDGQHKVKPIFIIWGQSIGSGFATNLAASGVIPAQLEPAALLLETPFLSIKEMLETIYPEKWLPYRYLHPFIRNHLDSYKNLGIIAEQRKEKGLRLPRIFILEAGRDEVVPPRHADELRKRCNELHLPVETEVVPKAFHSDAMIGRVHVAEFIMRQTARVIGTDY</sequence>
<evidence type="ECO:0000256" key="1">
    <source>
        <dbReference type="SAM" id="Phobius"/>
    </source>
</evidence>
<dbReference type="OrthoDB" id="10249433at2759"/>
<name>A0A194W1Y8_CYTMA</name>
<dbReference type="Gene3D" id="3.40.50.1820">
    <property type="entry name" value="alpha/beta hydrolase"/>
    <property type="match status" value="1"/>
</dbReference>
<dbReference type="AlphaFoldDB" id="A0A194W1Y8"/>
<dbReference type="EMBL" id="CM003103">
    <property type="protein sequence ID" value="KUI70292.1"/>
    <property type="molecule type" value="Genomic_DNA"/>
</dbReference>
<evidence type="ECO:0000313" key="3">
    <source>
        <dbReference type="Proteomes" id="UP000078559"/>
    </source>
</evidence>
<keyword evidence="1" id="KW-0472">Membrane</keyword>
<dbReference type="PANTHER" id="PTHR12277:SF64">
    <property type="entry name" value="SUPERFAMILY HYDROLASE, PUTATIVE (AFU_ORTHOLOGUE AFUA_3G01760)-RELATED"/>
    <property type="match status" value="1"/>
</dbReference>
<accession>A0A194W1Y8</accession>
<dbReference type="Proteomes" id="UP000078559">
    <property type="component" value="Chromosome 6"/>
</dbReference>
<dbReference type="GO" id="GO:0008474">
    <property type="term" value="F:palmitoyl-(protein) hydrolase activity"/>
    <property type="evidence" value="ECO:0007669"/>
    <property type="project" value="TreeGrafter"/>
</dbReference>
<keyword evidence="1" id="KW-0812">Transmembrane</keyword>